<organism evidence="2">
    <name type="scientific">Rhizophora mucronata</name>
    <name type="common">Asiatic mangrove</name>
    <dbReference type="NCBI Taxonomy" id="61149"/>
    <lineage>
        <taxon>Eukaryota</taxon>
        <taxon>Viridiplantae</taxon>
        <taxon>Streptophyta</taxon>
        <taxon>Embryophyta</taxon>
        <taxon>Tracheophyta</taxon>
        <taxon>Spermatophyta</taxon>
        <taxon>Magnoliopsida</taxon>
        <taxon>eudicotyledons</taxon>
        <taxon>Gunneridae</taxon>
        <taxon>Pentapetalae</taxon>
        <taxon>rosids</taxon>
        <taxon>fabids</taxon>
        <taxon>Malpighiales</taxon>
        <taxon>Rhizophoraceae</taxon>
        <taxon>Rhizophora</taxon>
    </lineage>
</organism>
<accession>A0A2P2LTC2</accession>
<proteinExistence type="predicted"/>
<protein>
    <submittedName>
        <fullName evidence="2">Serine/threonine-protein kinase HT1-like isoform X2</fullName>
    </submittedName>
</protein>
<dbReference type="EMBL" id="GGEC01040723">
    <property type="protein sequence ID" value="MBX21207.1"/>
    <property type="molecule type" value="Transcribed_RNA"/>
</dbReference>
<dbReference type="PANTHER" id="PTHR44329:SF41">
    <property type="entry name" value="OS12G0163800 PROTEIN"/>
    <property type="match status" value="1"/>
</dbReference>
<dbReference type="Pfam" id="PF07714">
    <property type="entry name" value="PK_Tyr_Ser-Thr"/>
    <property type="match status" value="1"/>
</dbReference>
<dbReference type="GO" id="GO:0004674">
    <property type="term" value="F:protein serine/threonine kinase activity"/>
    <property type="evidence" value="ECO:0007669"/>
    <property type="project" value="TreeGrafter"/>
</dbReference>
<dbReference type="Gene3D" id="1.10.510.10">
    <property type="entry name" value="Transferase(Phosphotransferase) domain 1"/>
    <property type="match status" value="1"/>
</dbReference>
<dbReference type="InterPro" id="IPR001245">
    <property type="entry name" value="Ser-Thr/Tyr_kinase_cat_dom"/>
</dbReference>
<keyword evidence="2" id="KW-0418">Kinase</keyword>
<dbReference type="AlphaFoldDB" id="A0A2P2LTC2"/>
<dbReference type="SUPFAM" id="SSF56112">
    <property type="entry name" value="Protein kinase-like (PK-like)"/>
    <property type="match status" value="1"/>
</dbReference>
<name>A0A2P2LTC2_RHIMU</name>
<feature type="domain" description="Serine-threonine/tyrosine-protein kinase catalytic" evidence="1">
    <location>
        <begin position="5"/>
        <end position="51"/>
    </location>
</feature>
<keyword evidence="2" id="KW-0808">Transferase</keyword>
<dbReference type="InterPro" id="IPR051681">
    <property type="entry name" value="Ser/Thr_Kinases-Pseudokinases"/>
</dbReference>
<evidence type="ECO:0000313" key="2">
    <source>
        <dbReference type="EMBL" id="MBX21207.1"/>
    </source>
</evidence>
<dbReference type="PANTHER" id="PTHR44329">
    <property type="entry name" value="SERINE/THREONINE-PROTEIN KINASE TNNI3K-RELATED"/>
    <property type="match status" value="1"/>
</dbReference>
<reference evidence="2" key="1">
    <citation type="submission" date="2018-02" db="EMBL/GenBank/DDBJ databases">
        <title>Rhizophora mucronata_Transcriptome.</title>
        <authorList>
            <person name="Meera S.P."/>
            <person name="Sreeshan A."/>
            <person name="Augustine A."/>
        </authorList>
    </citation>
    <scope>NUCLEOTIDE SEQUENCE</scope>
    <source>
        <tissue evidence="2">Leaf</tissue>
    </source>
</reference>
<sequence length="68" mass="7685">MTPLQAALGVRQGLRPDLPQDAHPRLLDLMQRCWEAIPEKRPSFSEILVELEAFLQEAEETTEALNGN</sequence>
<dbReference type="InterPro" id="IPR011009">
    <property type="entry name" value="Kinase-like_dom_sf"/>
</dbReference>
<evidence type="ECO:0000259" key="1">
    <source>
        <dbReference type="Pfam" id="PF07714"/>
    </source>
</evidence>